<protein>
    <submittedName>
        <fullName evidence="1">Ribonuclease H-like domain containing protein</fullName>
    </submittedName>
</protein>
<evidence type="ECO:0000313" key="1">
    <source>
        <dbReference type="EMBL" id="PON85993.1"/>
    </source>
</evidence>
<dbReference type="GO" id="GO:0003676">
    <property type="term" value="F:nucleic acid binding"/>
    <property type="evidence" value="ECO:0007669"/>
    <property type="project" value="InterPro"/>
</dbReference>
<accession>A0A2P5EKC7</accession>
<dbReference type="Gene3D" id="3.30.420.10">
    <property type="entry name" value="Ribonuclease H-like superfamily/Ribonuclease H"/>
    <property type="match status" value="1"/>
</dbReference>
<comment type="caution">
    <text evidence="1">The sequence shown here is derived from an EMBL/GenBank/DDBJ whole genome shotgun (WGS) entry which is preliminary data.</text>
</comment>
<dbReference type="EMBL" id="JXTC01000138">
    <property type="protein sequence ID" value="PON85993.1"/>
    <property type="molecule type" value="Genomic_DNA"/>
</dbReference>
<gene>
    <name evidence="1" type="ORF">TorRG33x02_181980</name>
</gene>
<reference evidence="2" key="1">
    <citation type="submission" date="2016-06" db="EMBL/GenBank/DDBJ databases">
        <title>Parallel loss of symbiosis genes in relatives of nitrogen-fixing non-legume Parasponia.</title>
        <authorList>
            <person name="Van Velzen R."/>
            <person name="Holmer R."/>
            <person name="Bu F."/>
            <person name="Rutten L."/>
            <person name="Van Zeijl A."/>
            <person name="Liu W."/>
            <person name="Santuari L."/>
            <person name="Cao Q."/>
            <person name="Sharma T."/>
            <person name="Shen D."/>
            <person name="Roswanjaya Y."/>
            <person name="Wardhani T."/>
            <person name="Kalhor M.S."/>
            <person name="Jansen J."/>
            <person name="Van den Hoogen J."/>
            <person name="Gungor B."/>
            <person name="Hartog M."/>
            <person name="Hontelez J."/>
            <person name="Verver J."/>
            <person name="Yang W.-C."/>
            <person name="Schijlen E."/>
            <person name="Repin R."/>
            <person name="Schilthuizen M."/>
            <person name="Schranz E."/>
            <person name="Heidstra R."/>
            <person name="Miyata K."/>
            <person name="Fedorova E."/>
            <person name="Kohlen W."/>
            <person name="Bisseling T."/>
            <person name="Smit S."/>
            <person name="Geurts R."/>
        </authorList>
    </citation>
    <scope>NUCLEOTIDE SEQUENCE [LARGE SCALE GENOMIC DNA]</scope>
    <source>
        <strain evidence="2">cv. RG33-2</strain>
    </source>
</reference>
<keyword evidence="2" id="KW-1185">Reference proteome</keyword>
<dbReference type="InParanoid" id="A0A2P5EKC7"/>
<organism evidence="1 2">
    <name type="scientific">Trema orientale</name>
    <name type="common">Charcoal tree</name>
    <name type="synonym">Celtis orientalis</name>
    <dbReference type="NCBI Taxonomy" id="63057"/>
    <lineage>
        <taxon>Eukaryota</taxon>
        <taxon>Viridiplantae</taxon>
        <taxon>Streptophyta</taxon>
        <taxon>Embryophyta</taxon>
        <taxon>Tracheophyta</taxon>
        <taxon>Spermatophyta</taxon>
        <taxon>Magnoliopsida</taxon>
        <taxon>eudicotyledons</taxon>
        <taxon>Gunneridae</taxon>
        <taxon>Pentapetalae</taxon>
        <taxon>rosids</taxon>
        <taxon>fabids</taxon>
        <taxon>Rosales</taxon>
        <taxon>Cannabaceae</taxon>
        <taxon>Trema</taxon>
    </lineage>
</organism>
<dbReference type="InterPro" id="IPR036397">
    <property type="entry name" value="RNaseH_sf"/>
</dbReference>
<name>A0A2P5EKC7_TREOI</name>
<proteinExistence type="predicted"/>
<evidence type="ECO:0000313" key="2">
    <source>
        <dbReference type="Proteomes" id="UP000237000"/>
    </source>
</evidence>
<feature type="non-terminal residue" evidence="1">
    <location>
        <position position="1"/>
    </location>
</feature>
<dbReference type="Proteomes" id="UP000237000">
    <property type="component" value="Unassembled WGS sequence"/>
</dbReference>
<dbReference type="OrthoDB" id="10360106at2759"/>
<dbReference type="AlphaFoldDB" id="A0A2P5EKC7"/>
<sequence>FGQVYFLKKYDEVPGAFHEFDRKVWMQHDTRVKKFKIEAEHRDIDSLQDLLRPILANLAIPYEYATIYEHSRIGVAERYNIILKYTIQLMYKETLLSKRYWDYALRTASYILNFTPSD</sequence>